<dbReference type="EMBL" id="LAZR01063420">
    <property type="protein sequence ID" value="KKK59553.1"/>
    <property type="molecule type" value="Genomic_DNA"/>
</dbReference>
<accession>A0A0F8WSA9</accession>
<comment type="caution">
    <text evidence="2">The sequence shown here is derived from an EMBL/GenBank/DDBJ whole genome shotgun (WGS) entry which is preliminary data.</text>
</comment>
<organism evidence="2">
    <name type="scientific">marine sediment metagenome</name>
    <dbReference type="NCBI Taxonomy" id="412755"/>
    <lineage>
        <taxon>unclassified sequences</taxon>
        <taxon>metagenomes</taxon>
        <taxon>ecological metagenomes</taxon>
    </lineage>
</organism>
<name>A0A0F8WSA9_9ZZZZ</name>
<reference evidence="2" key="1">
    <citation type="journal article" date="2015" name="Nature">
        <title>Complex archaea that bridge the gap between prokaryotes and eukaryotes.</title>
        <authorList>
            <person name="Spang A."/>
            <person name="Saw J.H."/>
            <person name="Jorgensen S.L."/>
            <person name="Zaremba-Niedzwiedzka K."/>
            <person name="Martijn J."/>
            <person name="Lind A.E."/>
            <person name="van Eijk R."/>
            <person name="Schleper C."/>
            <person name="Guy L."/>
            <person name="Ettema T.J."/>
        </authorList>
    </citation>
    <scope>NUCLEOTIDE SEQUENCE</scope>
</reference>
<sequence length="243" mass="25916">TSSNAAETNPSPATGSILNQPAGINMDPIKTAGSTTGSTDGDRLIHMVCAAPGIYYHYLIGDPSTGNLATSKTVELPVTKQCQTYQNTWVTLYTQIIQYVMSQSGVTDDKLAVDIDFPAITPEDAGELAKSIQMMVASFPDFADAPSVKQQALKLAAEMKGWAKGSRKDKLLQATDLPKPLQEVAKKMQRKATKQDAPDEFGLTSGTTRMEKENAPAHPQREAEEVSTGSPSSVGAEQPEGQA</sequence>
<feature type="region of interest" description="Disordered" evidence="1">
    <location>
        <begin position="1"/>
        <end position="23"/>
    </location>
</feature>
<evidence type="ECO:0000256" key="1">
    <source>
        <dbReference type="SAM" id="MobiDB-lite"/>
    </source>
</evidence>
<feature type="compositionally biased region" description="Polar residues" evidence="1">
    <location>
        <begin position="1"/>
        <end position="19"/>
    </location>
</feature>
<evidence type="ECO:0000313" key="2">
    <source>
        <dbReference type="EMBL" id="KKK59553.1"/>
    </source>
</evidence>
<gene>
    <name evidence="2" type="ORF">LCGC14_3033230</name>
</gene>
<feature type="region of interest" description="Disordered" evidence="1">
    <location>
        <begin position="184"/>
        <end position="243"/>
    </location>
</feature>
<dbReference type="AlphaFoldDB" id="A0A0F8WSA9"/>
<feature type="non-terminal residue" evidence="2">
    <location>
        <position position="1"/>
    </location>
</feature>
<proteinExistence type="predicted"/>
<protein>
    <submittedName>
        <fullName evidence="2">Uncharacterized protein</fullName>
    </submittedName>
</protein>
<feature type="compositionally biased region" description="Basic and acidic residues" evidence="1">
    <location>
        <begin position="209"/>
        <end position="224"/>
    </location>
</feature>